<evidence type="ECO:0000256" key="10">
    <source>
        <dbReference type="RuleBase" id="RU361234"/>
    </source>
</evidence>
<evidence type="ECO:0000313" key="12">
    <source>
        <dbReference type="EMBL" id="WWC68232.1"/>
    </source>
</evidence>
<name>A0A1B9HUN0_9TREE</name>
<dbReference type="InterPro" id="IPR036986">
    <property type="entry name" value="S4_RNA-bd_sf"/>
</dbReference>
<dbReference type="Pfam" id="PF00579">
    <property type="entry name" value="tRNA-synt_1b"/>
    <property type="match status" value="1"/>
</dbReference>
<evidence type="ECO:0000256" key="5">
    <source>
        <dbReference type="ARBA" id="ARBA00022917"/>
    </source>
</evidence>
<dbReference type="PRINTS" id="PR01040">
    <property type="entry name" value="TRNASYNTHTYR"/>
</dbReference>
<keyword evidence="6 10" id="KW-0030">Aminoacyl-tRNA synthetase</keyword>
<dbReference type="Gene3D" id="3.10.290.10">
    <property type="entry name" value="RNA-binding S4 domain"/>
    <property type="match status" value="1"/>
</dbReference>
<dbReference type="GO" id="GO:0005524">
    <property type="term" value="F:ATP binding"/>
    <property type="evidence" value="ECO:0007669"/>
    <property type="project" value="UniProtKB-KW"/>
</dbReference>
<dbReference type="EMBL" id="KV700117">
    <property type="protein sequence ID" value="OCF46977.1"/>
    <property type="molecule type" value="Genomic_DNA"/>
</dbReference>
<keyword evidence="2 10" id="KW-0436">Ligase</keyword>
<keyword evidence="13" id="KW-1185">Reference proteome</keyword>
<dbReference type="GO" id="GO:0005739">
    <property type="term" value="C:mitochondrion"/>
    <property type="evidence" value="ECO:0007669"/>
    <property type="project" value="TreeGrafter"/>
</dbReference>
<dbReference type="PROSITE" id="PS50889">
    <property type="entry name" value="S4"/>
    <property type="match status" value="1"/>
</dbReference>
<keyword evidence="5 10" id="KW-0648">Protein biosynthesis</keyword>
<evidence type="ECO:0000256" key="6">
    <source>
        <dbReference type="ARBA" id="ARBA00023146"/>
    </source>
</evidence>
<dbReference type="GO" id="GO:0005829">
    <property type="term" value="C:cytosol"/>
    <property type="evidence" value="ECO:0007669"/>
    <property type="project" value="TreeGrafter"/>
</dbReference>
<evidence type="ECO:0000256" key="4">
    <source>
        <dbReference type="ARBA" id="ARBA00022840"/>
    </source>
</evidence>
<dbReference type="GO" id="GO:0006437">
    <property type="term" value="P:tyrosyl-tRNA aminoacylation"/>
    <property type="evidence" value="ECO:0007669"/>
    <property type="project" value="InterPro"/>
</dbReference>
<dbReference type="InterPro" id="IPR024107">
    <property type="entry name" value="Tyr-tRNA-ligase_bac_1"/>
</dbReference>
<reference evidence="12" key="2">
    <citation type="submission" date="2013-07" db="EMBL/GenBank/DDBJ databases">
        <authorList>
            <consortium name="The Broad Institute Genome Sequencing Platform"/>
            <person name="Cuomo C."/>
            <person name="Litvintseva A."/>
            <person name="Chen Y."/>
            <person name="Heitman J."/>
            <person name="Sun S."/>
            <person name="Springer D."/>
            <person name="Dromer F."/>
            <person name="Young S.K."/>
            <person name="Zeng Q."/>
            <person name="Gargeya S."/>
            <person name="Fitzgerald M."/>
            <person name="Abouelleil A."/>
            <person name="Alvarado L."/>
            <person name="Berlin A.M."/>
            <person name="Chapman S.B."/>
            <person name="Dewar J."/>
            <person name="Goldberg J."/>
            <person name="Griggs A."/>
            <person name="Gujja S."/>
            <person name="Hansen M."/>
            <person name="Howarth C."/>
            <person name="Imamovic A."/>
            <person name="Larimer J."/>
            <person name="McCowan C."/>
            <person name="Murphy C."/>
            <person name="Pearson M."/>
            <person name="Priest M."/>
            <person name="Roberts A."/>
            <person name="Saif S."/>
            <person name="Shea T."/>
            <person name="Sykes S."/>
            <person name="Wortman J."/>
            <person name="Nusbaum C."/>
            <person name="Birren B."/>
        </authorList>
    </citation>
    <scope>NUCLEOTIDE SEQUENCE</scope>
    <source>
        <strain evidence="12">CBS 10737</strain>
    </source>
</reference>
<reference evidence="12" key="4">
    <citation type="submission" date="2024-02" db="EMBL/GenBank/DDBJ databases">
        <title>Comparative genomics of Cryptococcus and Kwoniella reveals pathogenesis evolution and contrasting modes of karyotype evolution via chromosome fusion or intercentromeric recombination.</title>
        <authorList>
            <person name="Coelho M.A."/>
            <person name="David-Palma M."/>
            <person name="Shea T."/>
            <person name="Bowers K."/>
            <person name="McGinley-Smith S."/>
            <person name="Mohammad A.W."/>
            <person name="Gnirke A."/>
            <person name="Yurkov A.M."/>
            <person name="Nowrousian M."/>
            <person name="Sun S."/>
            <person name="Cuomo C.A."/>
            <person name="Heitman J."/>
        </authorList>
    </citation>
    <scope>NUCLEOTIDE SEQUENCE</scope>
    <source>
        <strain evidence="12">CBS 10737</strain>
    </source>
</reference>
<protein>
    <recommendedName>
        <fullName evidence="1 10">Tyrosine--tRNA ligase</fullName>
        <ecNumber evidence="1 10">6.1.1.1</ecNumber>
    </recommendedName>
    <alternativeName>
        <fullName evidence="7 10">Tyrosyl-tRNA synthetase</fullName>
    </alternativeName>
</protein>
<reference evidence="11" key="3">
    <citation type="submission" date="2016-07" db="EMBL/GenBank/DDBJ databases">
        <title>Evolution of pathogenesis and genome organization in the Tremellales.</title>
        <authorList>
            <person name="Cuomo C."/>
            <person name="Litvintseva A."/>
            <person name="Heitman J."/>
            <person name="Chen Y."/>
            <person name="Sun S."/>
            <person name="Springer D."/>
            <person name="Dromer F."/>
            <person name="Young S."/>
            <person name="Zeng Q."/>
            <person name="Chapman S."/>
            <person name="Gujja S."/>
            <person name="Saif S."/>
            <person name="Birren B."/>
        </authorList>
    </citation>
    <scope>NUCLEOTIDE SEQUENCE</scope>
    <source>
        <strain evidence="11">CBS 10737</strain>
    </source>
</reference>
<keyword evidence="4 10" id="KW-0067">ATP-binding</keyword>
<dbReference type="SUPFAM" id="SSF52374">
    <property type="entry name" value="Nucleotidylyl transferase"/>
    <property type="match status" value="1"/>
</dbReference>
<dbReference type="OrthoDB" id="337870at2759"/>
<dbReference type="InterPro" id="IPR002305">
    <property type="entry name" value="aa-tRNA-synth_Ic"/>
</dbReference>
<accession>A0A1B9HUN0</accession>
<dbReference type="Gene3D" id="1.10.240.10">
    <property type="entry name" value="Tyrosyl-Transfer RNA Synthetase"/>
    <property type="match status" value="1"/>
</dbReference>
<dbReference type="HAMAP" id="MF_02006">
    <property type="entry name" value="Tyr_tRNA_synth_type1"/>
    <property type="match status" value="1"/>
</dbReference>
<dbReference type="InterPro" id="IPR002307">
    <property type="entry name" value="Tyr-tRNA-ligase"/>
</dbReference>
<keyword evidence="9" id="KW-0694">RNA-binding</keyword>
<dbReference type="EC" id="6.1.1.1" evidence="1 10"/>
<dbReference type="KEGG" id="kpin:30175120"/>
<evidence type="ECO:0000256" key="1">
    <source>
        <dbReference type="ARBA" id="ARBA00013160"/>
    </source>
</evidence>
<comment type="similarity">
    <text evidence="10">Belongs to the class-I aminoacyl-tRNA synthetase family.</text>
</comment>
<organism evidence="11">
    <name type="scientific">Kwoniella pini CBS 10737</name>
    <dbReference type="NCBI Taxonomy" id="1296096"/>
    <lineage>
        <taxon>Eukaryota</taxon>
        <taxon>Fungi</taxon>
        <taxon>Dikarya</taxon>
        <taxon>Basidiomycota</taxon>
        <taxon>Agaricomycotina</taxon>
        <taxon>Tremellomycetes</taxon>
        <taxon>Tremellales</taxon>
        <taxon>Cryptococcaceae</taxon>
        <taxon>Kwoniella</taxon>
    </lineage>
</organism>
<dbReference type="Gene3D" id="3.40.50.620">
    <property type="entry name" value="HUPs"/>
    <property type="match status" value="1"/>
</dbReference>
<reference evidence="11" key="1">
    <citation type="submission" date="2013-07" db="EMBL/GenBank/DDBJ databases">
        <title>The Genome Sequence of Cryptococcus pinus CBS10737.</title>
        <authorList>
            <consortium name="The Broad Institute Genome Sequencing Platform"/>
            <person name="Cuomo C."/>
            <person name="Litvintseva A."/>
            <person name="Chen Y."/>
            <person name="Heitman J."/>
            <person name="Sun S."/>
            <person name="Springer D."/>
            <person name="Dromer F."/>
            <person name="Young S.K."/>
            <person name="Zeng Q."/>
            <person name="Gargeya S."/>
            <person name="Fitzgerald M."/>
            <person name="Abouelleil A."/>
            <person name="Alvarado L."/>
            <person name="Berlin A.M."/>
            <person name="Chapman S.B."/>
            <person name="Dewar J."/>
            <person name="Goldberg J."/>
            <person name="Griggs A."/>
            <person name="Gujja S."/>
            <person name="Hansen M."/>
            <person name="Howarth C."/>
            <person name="Imamovic A."/>
            <person name="Larimer J."/>
            <person name="McCowan C."/>
            <person name="Murphy C."/>
            <person name="Pearson M."/>
            <person name="Priest M."/>
            <person name="Roberts A."/>
            <person name="Saif S."/>
            <person name="Shea T."/>
            <person name="Sykes S."/>
            <person name="Wortman J."/>
            <person name="Nusbaum C."/>
            <person name="Birren B."/>
        </authorList>
    </citation>
    <scope>NUCLEOTIDE SEQUENCE [LARGE SCALE GENOMIC DNA]</scope>
    <source>
        <strain evidence="11">CBS 10737</strain>
    </source>
</reference>
<evidence type="ECO:0000256" key="9">
    <source>
        <dbReference type="PROSITE-ProRule" id="PRU00182"/>
    </source>
</evidence>
<dbReference type="Proteomes" id="UP000094020">
    <property type="component" value="Chromosome 2"/>
</dbReference>
<evidence type="ECO:0000256" key="8">
    <source>
        <dbReference type="ARBA" id="ARBA00048248"/>
    </source>
</evidence>
<evidence type="ECO:0000313" key="11">
    <source>
        <dbReference type="EMBL" id="OCF46977.1"/>
    </source>
</evidence>
<dbReference type="GeneID" id="30175120"/>
<dbReference type="InterPro" id="IPR024088">
    <property type="entry name" value="Tyr-tRNA-ligase_bac-type"/>
</dbReference>
<dbReference type="SUPFAM" id="SSF55174">
    <property type="entry name" value="Alpha-L RNA-binding motif"/>
    <property type="match status" value="1"/>
</dbReference>
<dbReference type="FunFam" id="1.10.240.10:FF:000001">
    <property type="entry name" value="Tyrosine--tRNA ligase"/>
    <property type="match status" value="1"/>
</dbReference>
<dbReference type="PANTHER" id="PTHR11766">
    <property type="entry name" value="TYROSYL-TRNA SYNTHETASE"/>
    <property type="match status" value="1"/>
</dbReference>
<keyword evidence="3 10" id="KW-0547">Nucleotide-binding</keyword>
<dbReference type="GO" id="GO:0003723">
    <property type="term" value="F:RNA binding"/>
    <property type="evidence" value="ECO:0007669"/>
    <property type="project" value="UniProtKB-KW"/>
</dbReference>
<dbReference type="GO" id="GO:0004831">
    <property type="term" value="F:tyrosine-tRNA ligase activity"/>
    <property type="evidence" value="ECO:0007669"/>
    <property type="project" value="UniProtKB-EC"/>
</dbReference>
<evidence type="ECO:0000256" key="2">
    <source>
        <dbReference type="ARBA" id="ARBA00022598"/>
    </source>
</evidence>
<comment type="catalytic activity">
    <reaction evidence="8 10">
        <text>tRNA(Tyr) + L-tyrosine + ATP = L-tyrosyl-tRNA(Tyr) + AMP + diphosphate + H(+)</text>
        <dbReference type="Rhea" id="RHEA:10220"/>
        <dbReference type="Rhea" id="RHEA-COMP:9706"/>
        <dbReference type="Rhea" id="RHEA-COMP:9707"/>
        <dbReference type="ChEBI" id="CHEBI:15378"/>
        <dbReference type="ChEBI" id="CHEBI:30616"/>
        <dbReference type="ChEBI" id="CHEBI:33019"/>
        <dbReference type="ChEBI" id="CHEBI:58315"/>
        <dbReference type="ChEBI" id="CHEBI:78442"/>
        <dbReference type="ChEBI" id="CHEBI:78536"/>
        <dbReference type="ChEBI" id="CHEBI:456215"/>
        <dbReference type="EC" id="6.1.1.1"/>
    </reaction>
</comment>
<dbReference type="NCBIfam" id="TIGR00234">
    <property type="entry name" value="tyrS"/>
    <property type="match status" value="2"/>
</dbReference>
<gene>
    <name evidence="11" type="ORF">I206_06751</name>
    <name evidence="12" type="ORF">I206_102155</name>
</gene>
<dbReference type="AlphaFoldDB" id="A0A1B9HUN0"/>
<dbReference type="EMBL" id="CP144520">
    <property type="protein sequence ID" value="WWC68232.1"/>
    <property type="molecule type" value="Genomic_DNA"/>
</dbReference>
<evidence type="ECO:0000256" key="7">
    <source>
        <dbReference type="ARBA" id="ARBA00033323"/>
    </source>
</evidence>
<dbReference type="RefSeq" id="XP_019008196.1">
    <property type="nucleotide sequence ID" value="XM_019158450.1"/>
</dbReference>
<dbReference type="PANTHER" id="PTHR11766:SF0">
    <property type="entry name" value="TYROSINE--TRNA LIGASE, MITOCHONDRIAL"/>
    <property type="match status" value="1"/>
</dbReference>
<evidence type="ECO:0000313" key="13">
    <source>
        <dbReference type="Proteomes" id="UP000094020"/>
    </source>
</evidence>
<evidence type="ECO:0000256" key="3">
    <source>
        <dbReference type="ARBA" id="ARBA00022741"/>
    </source>
</evidence>
<sequence length="502" mass="56819">MILATNVFLTRQPIPRRICRLLRRRNFGSETKSIIQELDERGFIAALTSPKLHQHVSKPTTIYAGVDPSASSLHVGNLLPLLGLLHFQAKGHQSICLIGGATGSIGDPSGRSTERKSLTSEELKINIEGIKSQIDRFFKNGSEYLEKRGITIIDNEKGKGKEKEKEDIGVKIVDNFEWTKNVTLLDFLRGPGKLSRVSTMLSRDSVKNRLSSDSGISFTEFTYQLLQAFDFSHLWKNYGCKIQLGGSDQWGNIIAGIDLIKRTHSSSLEGISEKGESIHEIEEKNEIVAYGITIPLLTTSTGEKFGKSAGNAIWLDENKTSPAEFYQFFLRTTDEDVSKYLKLFTFLSIEKIEKIMKEHELLKSERIPQNILASEITELIHGKEGLENALKIKEILFPSTSNSKQENIIKSKEILKLFKNDKRFFKLNFNEISKISISKLCVKFNLTKSNSESNKFIENGNLFLNNKKILNSKEFIKKEILFDNKIAILKIGNKKHLILYLD</sequence>
<dbReference type="InterPro" id="IPR014729">
    <property type="entry name" value="Rossmann-like_a/b/a_fold"/>
</dbReference>
<proteinExistence type="inferred from homology"/>
<dbReference type="STRING" id="1296096.A0A1B9HUN0"/>
<dbReference type="CDD" id="cd00805">
    <property type="entry name" value="TyrRS_core"/>
    <property type="match status" value="1"/>
</dbReference>